<protein>
    <recommendedName>
        <fullName evidence="4 10">2-dehydropantoate 2-reductase</fullName>
        <ecNumber evidence="3 10">1.1.1.169</ecNumber>
    </recommendedName>
    <alternativeName>
        <fullName evidence="8 10">Ketopantoate reductase</fullName>
    </alternativeName>
</protein>
<dbReference type="InterPro" id="IPR036291">
    <property type="entry name" value="NAD(P)-bd_dom_sf"/>
</dbReference>
<comment type="caution">
    <text evidence="13">The sequence shown here is derived from an EMBL/GenBank/DDBJ whole genome shotgun (WGS) entry which is preliminary data.</text>
</comment>
<dbReference type="NCBIfam" id="TIGR00745">
    <property type="entry name" value="apbA_panE"/>
    <property type="match status" value="1"/>
</dbReference>
<evidence type="ECO:0000313" key="14">
    <source>
        <dbReference type="Proteomes" id="UP000246352"/>
    </source>
</evidence>
<dbReference type="PANTHER" id="PTHR43765:SF2">
    <property type="entry name" value="2-DEHYDROPANTOATE 2-REDUCTASE"/>
    <property type="match status" value="1"/>
</dbReference>
<dbReference type="EMBL" id="QGTR01000004">
    <property type="protein sequence ID" value="PWV99271.1"/>
    <property type="molecule type" value="Genomic_DNA"/>
</dbReference>
<proteinExistence type="inferred from homology"/>
<evidence type="ECO:0000256" key="6">
    <source>
        <dbReference type="ARBA" id="ARBA00022857"/>
    </source>
</evidence>
<dbReference type="InterPro" id="IPR050838">
    <property type="entry name" value="Ketopantoate_reductase"/>
</dbReference>
<comment type="pathway">
    <text evidence="1 10">Cofactor biosynthesis; (R)-pantothenate biosynthesis; (R)-pantoate from 3-methyl-2-oxobutanoate: step 2/2.</text>
</comment>
<dbReference type="EC" id="1.1.1.169" evidence="3 10"/>
<evidence type="ECO:0000313" key="13">
    <source>
        <dbReference type="EMBL" id="PWV99271.1"/>
    </source>
</evidence>
<dbReference type="GO" id="GO:0008677">
    <property type="term" value="F:2-dehydropantoate 2-reductase activity"/>
    <property type="evidence" value="ECO:0007669"/>
    <property type="project" value="UniProtKB-EC"/>
</dbReference>
<keyword evidence="7 10" id="KW-0560">Oxidoreductase</keyword>
<reference evidence="13 14" key="1">
    <citation type="submission" date="2018-05" db="EMBL/GenBank/DDBJ databases">
        <title>Genomic Encyclopedia of Type Strains, Phase IV (KMG-IV): sequencing the most valuable type-strain genomes for metagenomic binning, comparative biology and taxonomic classification.</title>
        <authorList>
            <person name="Goeker M."/>
        </authorList>
    </citation>
    <scope>NUCLEOTIDE SEQUENCE [LARGE SCALE GENOMIC DNA]</scope>
    <source>
        <strain evidence="13 14">DSM 16791</strain>
    </source>
</reference>
<feature type="domain" description="Ketopantoate reductase N-terminal" evidence="11">
    <location>
        <begin position="3"/>
        <end position="150"/>
    </location>
</feature>
<dbReference type="PANTHER" id="PTHR43765">
    <property type="entry name" value="2-DEHYDROPANTOATE 2-REDUCTASE-RELATED"/>
    <property type="match status" value="1"/>
</dbReference>
<dbReference type="AlphaFoldDB" id="A0A317PGD8"/>
<dbReference type="InterPro" id="IPR008927">
    <property type="entry name" value="6-PGluconate_DH-like_C_sf"/>
</dbReference>
<dbReference type="Gene3D" id="3.40.50.720">
    <property type="entry name" value="NAD(P)-binding Rossmann-like Domain"/>
    <property type="match status" value="1"/>
</dbReference>
<keyword evidence="5 10" id="KW-0566">Pantothenate biosynthesis</keyword>
<dbReference type="UniPathway" id="UPA00028">
    <property type="reaction ID" value="UER00004"/>
</dbReference>
<name>A0A317PGD8_9HYPH</name>
<comment type="catalytic activity">
    <reaction evidence="9 10">
        <text>(R)-pantoate + NADP(+) = 2-dehydropantoate + NADPH + H(+)</text>
        <dbReference type="Rhea" id="RHEA:16233"/>
        <dbReference type="ChEBI" id="CHEBI:11561"/>
        <dbReference type="ChEBI" id="CHEBI:15378"/>
        <dbReference type="ChEBI" id="CHEBI:15980"/>
        <dbReference type="ChEBI" id="CHEBI:57783"/>
        <dbReference type="ChEBI" id="CHEBI:58349"/>
        <dbReference type="EC" id="1.1.1.169"/>
    </reaction>
</comment>
<evidence type="ECO:0000256" key="10">
    <source>
        <dbReference type="RuleBase" id="RU362068"/>
    </source>
</evidence>
<dbReference type="SUPFAM" id="SSF51735">
    <property type="entry name" value="NAD(P)-binding Rossmann-fold domains"/>
    <property type="match status" value="1"/>
</dbReference>
<dbReference type="GO" id="GO:0005737">
    <property type="term" value="C:cytoplasm"/>
    <property type="evidence" value="ECO:0007669"/>
    <property type="project" value="TreeGrafter"/>
</dbReference>
<evidence type="ECO:0000256" key="8">
    <source>
        <dbReference type="ARBA" id="ARBA00032024"/>
    </source>
</evidence>
<dbReference type="Gene3D" id="1.10.1040.10">
    <property type="entry name" value="N-(1-d-carboxylethyl)-l-norvaline Dehydrogenase, domain 2"/>
    <property type="match status" value="1"/>
</dbReference>
<dbReference type="GO" id="GO:0050661">
    <property type="term" value="F:NADP binding"/>
    <property type="evidence" value="ECO:0007669"/>
    <property type="project" value="TreeGrafter"/>
</dbReference>
<dbReference type="RefSeq" id="WP_110033399.1">
    <property type="nucleotide sequence ID" value="NZ_QGTR01000004.1"/>
</dbReference>
<accession>A0A317PGD8</accession>
<keyword evidence="6 10" id="KW-0521">NADP</keyword>
<dbReference type="GO" id="GO:0015940">
    <property type="term" value="P:pantothenate biosynthetic process"/>
    <property type="evidence" value="ECO:0007669"/>
    <property type="project" value="UniProtKB-UniPathway"/>
</dbReference>
<gene>
    <name evidence="13" type="ORF">DFR52_104565</name>
</gene>
<organism evidence="13 14">
    <name type="scientific">Hoeflea marina</name>
    <dbReference type="NCBI Taxonomy" id="274592"/>
    <lineage>
        <taxon>Bacteria</taxon>
        <taxon>Pseudomonadati</taxon>
        <taxon>Pseudomonadota</taxon>
        <taxon>Alphaproteobacteria</taxon>
        <taxon>Hyphomicrobiales</taxon>
        <taxon>Rhizobiaceae</taxon>
        <taxon>Hoeflea</taxon>
    </lineage>
</organism>
<evidence type="ECO:0000256" key="7">
    <source>
        <dbReference type="ARBA" id="ARBA00023002"/>
    </source>
</evidence>
<evidence type="ECO:0000256" key="2">
    <source>
        <dbReference type="ARBA" id="ARBA00007870"/>
    </source>
</evidence>
<sequence>MKIGILGAGSIGCHVGGMLAASGSAPVLVGRAAMGARLSHGIELTGRDGRRALAAPGSFHFAEDPAALGGCEVILVCVKSEATRRSGELLASVVQPEATVVSLQNGVSNANLIRQCLPGRPVLAGVVGFNVAQIGASRFHRGTEGDLVIEAGGAGESLVRLLLAAGLPAHASDDIRAVQWGKLIQNLNNAVNALSGLPLKRQLSIRPYRQVLAATIREARTVLAAAGISPARIGRVGPALLAPVLELPDWLFVRLAAGMLRIDAEARSSMADDLERGRVSEIDWLNGEISALGRRYGIATPANDRIIELVKAAFAAEAPRSYSGEALRRAVLSPRA</sequence>
<dbReference type="Pfam" id="PF08546">
    <property type="entry name" value="ApbA_C"/>
    <property type="match status" value="1"/>
</dbReference>
<comment type="function">
    <text evidence="10">Catalyzes the NADPH-dependent reduction of ketopantoate into pantoic acid.</text>
</comment>
<evidence type="ECO:0000259" key="11">
    <source>
        <dbReference type="Pfam" id="PF02558"/>
    </source>
</evidence>
<evidence type="ECO:0000256" key="9">
    <source>
        <dbReference type="ARBA" id="ARBA00048793"/>
    </source>
</evidence>
<dbReference type="OrthoDB" id="9796561at2"/>
<feature type="domain" description="Ketopantoate reductase C-terminal" evidence="12">
    <location>
        <begin position="174"/>
        <end position="312"/>
    </location>
</feature>
<evidence type="ECO:0000256" key="1">
    <source>
        <dbReference type="ARBA" id="ARBA00004994"/>
    </source>
</evidence>
<evidence type="ECO:0000256" key="3">
    <source>
        <dbReference type="ARBA" id="ARBA00013014"/>
    </source>
</evidence>
<evidence type="ECO:0000259" key="12">
    <source>
        <dbReference type="Pfam" id="PF08546"/>
    </source>
</evidence>
<dbReference type="InterPro" id="IPR003710">
    <property type="entry name" value="ApbA"/>
</dbReference>
<dbReference type="Pfam" id="PF02558">
    <property type="entry name" value="ApbA"/>
    <property type="match status" value="1"/>
</dbReference>
<dbReference type="NCBIfam" id="NF006083">
    <property type="entry name" value="PRK08229.1"/>
    <property type="match status" value="1"/>
</dbReference>
<keyword evidence="14" id="KW-1185">Reference proteome</keyword>
<comment type="similarity">
    <text evidence="2 10">Belongs to the ketopantoate reductase family.</text>
</comment>
<evidence type="ECO:0000256" key="4">
    <source>
        <dbReference type="ARBA" id="ARBA00019465"/>
    </source>
</evidence>
<dbReference type="InterPro" id="IPR013752">
    <property type="entry name" value="KPA_reductase"/>
</dbReference>
<evidence type="ECO:0000256" key="5">
    <source>
        <dbReference type="ARBA" id="ARBA00022655"/>
    </source>
</evidence>
<dbReference type="InterPro" id="IPR013332">
    <property type="entry name" value="KPR_N"/>
</dbReference>
<dbReference type="InterPro" id="IPR013328">
    <property type="entry name" value="6PGD_dom2"/>
</dbReference>
<dbReference type="Proteomes" id="UP000246352">
    <property type="component" value="Unassembled WGS sequence"/>
</dbReference>
<dbReference type="SUPFAM" id="SSF48179">
    <property type="entry name" value="6-phosphogluconate dehydrogenase C-terminal domain-like"/>
    <property type="match status" value="1"/>
</dbReference>